<dbReference type="PANTHER" id="PTHR12203:SF35">
    <property type="entry name" value="PROTEIN O-GLUCOSYLTRANSFERASE 1"/>
    <property type="match status" value="1"/>
</dbReference>
<dbReference type="GO" id="GO:0016740">
    <property type="term" value="F:transferase activity"/>
    <property type="evidence" value="ECO:0007669"/>
    <property type="project" value="UniProtKB-KW"/>
</dbReference>
<organism evidence="6 7">
    <name type="scientific">Cyanidium caldarium</name>
    <name type="common">Red alga</name>
    <dbReference type="NCBI Taxonomy" id="2771"/>
    <lineage>
        <taxon>Eukaryota</taxon>
        <taxon>Rhodophyta</taxon>
        <taxon>Bangiophyceae</taxon>
        <taxon>Cyanidiales</taxon>
        <taxon>Cyanidiaceae</taxon>
        <taxon>Cyanidium</taxon>
    </lineage>
</organism>
<evidence type="ECO:0000256" key="1">
    <source>
        <dbReference type="ARBA" id="ARBA00010118"/>
    </source>
</evidence>
<feature type="domain" description="Glycosyl transferase CAP10" evidence="5">
    <location>
        <begin position="162"/>
        <end position="460"/>
    </location>
</feature>
<evidence type="ECO:0000259" key="5">
    <source>
        <dbReference type="SMART" id="SM00672"/>
    </source>
</evidence>
<dbReference type="Pfam" id="PF05686">
    <property type="entry name" value="Glyco_transf_90"/>
    <property type="match status" value="1"/>
</dbReference>
<sequence>MRGRVKRAGKRWASWVVTAVGLVLGLEILGWLYSVCSWSPDGWLSRRWPWPRWWAGWQSDDAHRDSHPFPVYAAESTDDLIEEYLAPWSMLGIDRVQLDALEVPFHGAGVRIRIPHAEVASDDARTDRRILYRVLDHFPQTYRLQRLQWVLQLTWDALPLPPGTEFYVNLGDVPRAAADSSVRDEFAGAPVFSFRTSDTHLDIPVPDPAEYGSHGMYVLRADAARNVPEDDIAVSYLQPSFGDVDRSTTTGRRAFCAAWSARLDRAYFRGVTSAFVHQHGNHAADARIQLHVLAQRHADVLDAGIVEYRKFHLHTDLHTHTDNASASVDAFASGTLPPPVPRAPLSHLRRYRYVLDVDGGLGSSRKRLLLSQSGATPLFQRSPWRQWYEPLLRPYRHFLPVDRWMRDLTRQVRWARRHPHRACDIAYAARTFADAHLTYHRAVQYYRALLTAYARRLAPESTERARAQDATVANDPCALRAPLRHGPMGCWRGWHTFRGSDGDARSPSSSSSSSSSIPFGCTYQERRRPPHVCWRRLPNDTTHAHPAEDTARWRLQRKHGIDAAYTRRR</sequence>
<keyword evidence="4" id="KW-0812">Transmembrane</keyword>
<evidence type="ECO:0000313" key="7">
    <source>
        <dbReference type="Proteomes" id="UP001301350"/>
    </source>
</evidence>
<feature type="transmembrane region" description="Helical" evidence="4">
    <location>
        <begin position="12"/>
        <end position="33"/>
    </location>
</feature>
<dbReference type="PANTHER" id="PTHR12203">
    <property type="entry name" value="KDEL LYS-ASP-GLU-LEU CONTAINING - RELATED"/>
    <property type="match status" value="1"/>
</dbReference>
<name>A0AAV9IPS1_CYACA</name>
<proteinExistence type="inferred from homology"/>
<dbReference type="InterPro" id="IPR006598">
    <property type="entry name" value="CAP10"/>
</dbReference>
<keyword evidence="7" id="KW-1185">Reference proteome</keyword>
<reference evidence="6 7" key="1">
    <citation type="submission" date="2022-07" db="EMBL/GenBank/DDBJ databases">
        <title>Genome-wide signatures of adaptation to extreme environments.</title>
        <authorList>
            <person name="Cho C.H."/>
            <person name="Yoon H.S."/>
        </authorList>
    </citation>
    <scope>NUCLEOTIDE SEQUENCE [LARGE SCALE GENOMIC DNA]</scope>
    <source>
        <strain evidence="6 7">DBV 063 E5</strain>
    </source>
</reference>
<feature type="compositionally biased region" description="Low complexity" evidence="3">
    <location>
        <begin position="506"/>
        <end position="516"/>
    </location>
</feature>
<feature type="region of interest" description="Disordered" evidence="3">
    <location>
        <begin position="502"/>
        <end position="523"/>
    </location>
</feature>
<keyword evidence="4" id="KW-0472">Membrane</keyword>
<dbReference type="InterPro" id="IPR051091">
    <property type="entry name" value="O-Glucosyltr/Glycosyltrsf_90"/>
</dbReference>
<dbReference type="SMART" id="SM00672">
    <property type="entry name" value="CAP10"/>
    <property type="match status" value="1"/>
</dbReference>
<evidence type="ECO:0000256" key="3">
    <source>
        <dbReference type="SAM" id="MobiDB-lite"/>
    </source>
</evidence>
<protein>
    <recommendedName>
        <fullName evidence="5">Glycosyl transferase CAP10 domain-containing protein</fullName>
    </recommendedName>
</protein>
<dbReference type="Proteomes" id="UP001301350">
    <property type="component" value="Unassembled WGS sequence"/>
</dbReference>
<evidence type="ECO:0000256" key="2">
    <source>
        <dbReference type="ARBA" id="ARBA00022679"/>
    </source>
</evidence>
<comment type="similarity">
    <text evidence="1">Belongs to the glycosyltransferase 90 family.</text>
</comment>
<keyword evidence="2" id="KW-0808">Transferase</keyword>
<comment type="caution">
    <text evidence="6">The sequence shown here is derived from an EMBL/GenBank/DDBJ whole genome shotgun (WGS) entry which is preliminary data.</text>
</comment>
<gene>
    <name evidence="6" type="ORF">CDCA_CDCA01G0339</name>
</gene>
<dbReference type="AlphaFoldDB" id="A0AAV9IPS1"/>
<accession>A0AAV9IPS1</accession>
<evidence type="ECO:0000313" key="6">
    <source>
        <dbReference type="EMBL" id="KAK4534314.1"/>
    </source>
</evidence>
<evidence type="ECO:0000256" key="4">
    <source>
        <dbReference type="SAM" id="Phobius"/>
    </source>
</evidence>
<keyword evidence="4" id="KW-1133">Transmembrane helix</keyword>
<dbReference type="EMBL" id="JANCYW010000001">
    <property type="protein sequence ID" value="KAK4534314.1"/>
    <property type="molecule type" value="Genomic_DNA"/>
</dbReference>